<reference evidence="3" key="1">
    <citation type="submission" date="2009-07" db="EMBL/GenBank/DDBJ databases">
        <title>Complete sequence of chromosome of Methylovorus sp. SIP3-4.</title>
        <authorList>
            <person name="Lucas S."/>
            <person name="Copeland A."/>
            <person name="Lapidus A."/>
            <person name="Glavina del Rio T."/>
            <person name="Tice H."/>
            <person name="Bruce D."/>
            <person name="Goodwin L."/>
            <person name="Pitluck S."/>
            <person name="Clum A."/>
            <person name="Larimer F."/>
            <person name="Land M."/>
            <person name="Hauser L."/>
            <person name="Kyrpides N."/>
            <person name="Mikhailova N."/>
            <person name="Kayluzhnaya M."/>
            <person name="Chistoserdova L."/>
        </authorList>
    </citation>
    <scope>NUCLEOTIDE SEQUENCE [LARGE SCALE GENOMIC DNA]</scope>
    <source>
        <strain evidence="3">SIP3-4</strain>
    </source>
</reference>
<evidence type="ECO:0000313" key="3">
    <source>
        <dbReference type="Proteomes" id="UP000002743"/>
    </source>
</evidence>
<dbReference type="AlphaFoldDB" id="C6X865"/>
<name>C6X865_METGS</name>
<gene>
    <name evidence="2" type="ordered locus">Msip34_0086</name>
</gene>
<reference evidence="2 3" key="2">
    <citation type="journal article" date="2011" name="J. Bacteriol.">
        <title>Genomes of three methylotrophs from a single niche uncover genetic and metabolic divergence of Methylophilaceae.</title>
        <authorList>
            <person name="Lapidus A."/>
            <person name="Clum A."/>
            <person name="Labutti K."/>
            <person name="Kaluzhnaya M.G."/>
            <person name="Lim S."/>
            <person name="Beck D.A."/>
            <person name="Glavina Del Rio T."/>
            <person name="Nolan M."/>
            <person name="Mavromatis K."/>
            <person name="Huntemann M."/>
            <person name="Lucas S."/>
            <person name="Lidstrom M.E."/>
            <person name="Ivanova N."/>
            <person name="Chistoserdova L."/>
        </authorList>
    </citation>
    <scope>NUCLEOTIDE SEQUENCE [LARGE SCALE GENOMIC DNA]</scope>
    <source>
        <strain evidence="2 3">SIP3-4</strain>
    </source>
</reference>
<dbReference type="eggNOG" id="ENOG5032WH7">
    <property type="taxonomic scope" value="Bacteria"/>
</dbReference>
<dbReference type="KEGG" id="mei:Msip34_0086"/>
<sequence length="383" mass="41384" precursor="true">MRLQCPEYSSPATGQQGIIMIVMALILLLAGSMAFFERMDGYQYKVMREQKTLDALAEAKAALIGWSVAHAQYPGILPFPDRNSDENYDGQSDCVSQVSTLNYSHLLGKLPYLAQTNPCVGSGAGTYGLSENLMDAEGERLWYAVSRNLVRPSTSAVVINPDIADAPTYPWLQVRDKSGRLLSDRVAAIVISAGPVLGTQNRAGGIAGPAAYLDSITINGVAYSNANYLVANEVFINGEASDRLSSEKQTEFNDTLVFITIDELLAALQNRAMGEAATALRTYYSASAAAVNSRFFPYTSLLPDSTRACQENSLSGSLPLINNNCSHPNPALTLPAWFTESHWQNYVKYELTADCSYATRGCGSSGLAQLSNLDGTRILKVTP</sequence>
<dbReference type="RefSeq" id="WP_015829120.1">
    <property type="nucleotide sequence ID" value="NC_012969.1"/>
</dbReference>
<dbReference type="STRING" id="582744.Msip34_0086"/>
<dbReference type="EMBL" id="CP001674">
    <property type="protein sequence ID" value="ACT49335.1"/>
    <property type="molecule type" value="Genomic_DNA"/>
</dbReference>
<keyword evidence="1" id="KW-0812">Transmembrane</keyword>
<dbReference type="OrthoDB" id="8532329at2"/>
<organism evidence="2 3">
    <name type="scientific">Methylovorus glucosotrophus (strain SIP3-4)</name>
    <dbReference type="NCBI Taxonomy" id="582744"/>
    <lineage>
        <taxon>Bacteria</taxon>
        <taxon>Pseudomonadati</taxon>
        <taxon>Pseudomonadota</taxon>
        <taxon>Betaproteobacteria</taxon>
        <taxon>Nitrosomonadales</taxon>
        <taxon>Methylophilaceae</taxon>
        <taxon>Methylovorus</taxon>
    </lineage>
</organism>
<dbReference type="Proteomes" id="UP000002743">
    <property type="component" value="Chromosome"/>
</dbReference>
<keyword evidence="1" id="KW-0472">Membrane</keyword>
<proteinExistence type="predicted"/>
<evidence type="ECO:0000313" key="2">
    <source>
        <dbReference type="EMBL" id="ACT49335.1"/>
    </source>
</evidence>
<keyword evidence="3" id="KW-1185">Reference proteome</keyword>
<evidence type="ECO:0000256" key="1">
    <source>
        <dbReference type="SAM" id="Phobius"/>
    </source>
</evidence>
<dbReference type="HOGENOM" id="CLU_725455_0_0_4"/>
<keyword evidence="1" id="KW-1133">Transmembrane helix</keyword>
<protein>
    <submittedName>
        <fullName evidence="2">Uncharacterized protein</fullName>
    </submittedName>
</protein>
<feature type="transmembrane region" description="Helical" evidence="1">
    <location>
        <begin position="17"/>
        <end position="36"/>
    </location>
</feature>
<accession>C6X865</accession>